<evidence type="ECO:0000313" key="2">
    <source>
        <dbReference type="Proteomes" id="UP001321749"/>
    </source>
</evidence>
<dbReference type="AlphaFoldDB" id="A0AAV9HKU2"/>
<reference evidence="1" key="2">
    <citation type="submission" date="2023-06" db="EMBL/GenBank/DDBJ databases">
        <authorList>
            <consortium name="Lawrence Berkeley National Laboratory"/>
            <person name="Mondo S.J."/>
            <person name="Hensen N."/>
            <person name="Bonometti L."/>
            <person name="Westerberg I."/>
            <person name="Brannstrom I.O."/>
            <person name="Guillou S."/>
            <person name="Cros-Aarteil S."/>
            <person name="Calhoun S."/>
            <person name="Haridas S."/>
            <person name="Kuo A."/>
            <person name="Pangilinan J."/>
            <person name="Riley R."/>
            <person name="Labutti K."/>
            <person name="Andreopoulos B."/>
            <person name="Lipzen A."/>
            <person name="Chen C."/>
            <person name="Yanf M."/>
            <person name="Daum C."/>
            <person name="Ng V."/>
            <person name="Clum A."/>
            <person name="Steindorff A."/>
            <person name="Ohm R."/>
            <person name="Martin F."/>
            <person name="Silar P."/>
            <person name="Natvig D."/>
            <person name="Lalanne C."/>
            <person name="Gautier V."/>
            <person name="Ament-Velasquez S.L."/>
            <person name="Kruys A."/>
            <person name="Hutchinson M.I."/>
            <person name="Powell A.J."/>
            <person name="Barry K."/>
            <person name="Miller A.N."/>
            <person name="Grigoriev I.V."/>
            <person name="Debuchy R."/>
            <person name="Gladieux P."/>
            <person name="Thoren M.H."/>
            <person name="Johannesson H."/>
        </authorList>
    </citation>
    <scope>NUCLEOTIDE SEQUENCE</scope>
    <source>
        <strain evidence="1">PSN324</strain>
    </source>
</reference>
<accession>A0AAV9HKU2</accession>
<keyword evidence="2" id="KW-1185">Reference proteome</keyword>
<dbReference type="Proteomes" id="UP001321749">
    <property type="component" value="Unassembled WGS sequence"/>
</dbReference>
<dbReference type="EMBL" id="MU865006">
    <property type="protein sequence ID" value="KAK4460695.1"/>
    <property type="molecule type" value="Genomic_DNA"/>
</dbReference>
<reference evidence="1" key="1">
    <citation type="journal article" date="2023" name="Mol. Phylogenet. Evol.">
        <title>Genome-scale phylogeny and comparative genomics of the fungal order Sordariales.</title>
        <authorList>
            <person name="Hensen N."/>
            <person name="Bonometti L."/>
            <person name="Westerberg I."/>
            <person name="Brannstrom I.O."/>
            <person name="Guillou S."/>
            <person name="Cros-Aarteil S."/>
            <person name="Calhoun S."/>
            <person name="Haridas S."/>
            <person name="Kuo A."/>
            <person name="Mondo S."/>
            <person name="Pangilinan J."/>
            <person name="Riley R."/>
            <person name="LaButti K."/>
            <person name="Andreopoulos B."/>
            <person name="Lipzen A."/>
            <person name="Chen C."/>
            <person name="Yan M."/>
            <person name="Daum C."/>
            <person name="Ng V."/>
            <person name="Clum A."/>
            <person name="Steindorff A."/>
            <person name="Ohm R.A."/>
            <person name="Martin F."/>
            <person name="Silar P."/>
            <person name="Natvig D.O."/>
            <person name="Lalanne C."/>
            <person name="Gautier V."/>
            <person name="Ament-Velasquez S.L."/>
            <person name="Kruys A."/>
            <person name="Hutchinson M.I."/>
            <person name="Powell A.J."/>
            <person name="Barry K."/>
            <person name="Miller A.N."/>
            <person name="Grigoriev I.V."/>
            <person name="Debuchy R."/>
            <person name="Gladieux P."/>
            <person name="Hiltunen Thoren M."/>
            <person name="Johannesson H."/>
        </authorList>
    </citation>
    <scope>NUCLEOTIDE SEQUENCE</scope>
    <source>
        <strain evidence="1">PSN324</strain>
    </source>
</reference>
<dbReference type="SUPFAM" id="SSF52047">
    <property type="entry name" value="RNI-like"/>
    <property type="match status" value="1"/>
</dbReference>
<name>A0AAV9HKU2_9PEZI</name>
<proteinExistence type="predicted"/>
<protein>
    <recommendedName>
        <fullName evidence="3">F-box domain-containing protein</fullName>
    </recommendedName>
</protein>
<evidence type="ECO:0000313" key="1">
    <source>
        <dbReference type="EMBL" id="KAK4460695.1"/>
    </source>
</evidence>
<evidence type="ECO:0008006" key="3">
    <source>
        <dbReference type="Google" id="ProtNLM"/>
    </source>
</evidence>
<gene>
    <name evidence="1" type="ORF">QBC42DRAFT_347799</name>
</gene>
<sequence length="570" mass="63619">MMASSRPRLEAFPTEVLLGILRHFAPSLPPMNENLEGYGFSPQALGIGVWISDDDRNIAQWLEQSQDTERMLSFQQKLLLRRGFSREEAARQRLCVPCPQGEGLTRHLDSSKTLCQLCLVSKRFVHASRELLYKNLVIFKPEELLLLWRTIRQNGALGGFIRQLDVRFVLSKLAVTRMAAAVHKTLPQYQSLGGDWAVYQETFDELNKISLMDINHPDQIPECDVPARTFADILGRCPNLVKLSLQVPAFADSNSAYKELHSSIASSNSAPQALELCYRRSGPNHRNDIAYLSFNPFDYRALLELPSLTRVTFSGSLLVASAGNLDQDRHGWAASIREVHLDGSGWDSRVLSLIIRAAVRLERLSINALVGLHQQSCFMPWANPESIAALNEPLILRAQTLRVLHIGAKGLGASGFGGFGFRAETLESGRNLQCIPLLDHLEELCLPMKDLTTTGLAGELPESLRSLILDDTVLWMSPNMSDEYRNDVKSSLAQICNSVSAKKLPNLERVQYMWEFMNSGPRNIIVDMKATLDDLQTSFREVGVKFSWARDALPISLLPSGEMALPQPGI</sequence>
<organism evidence="1 2">
    <name type="scientific">Cladorrhinum samala</name>
    <dbReference type="NCBI Taxonomy" id="585594"/>
    <lineage>
        <taxon>Eukaryota</taxon>
        <taxon>Fungi</taxon>
        <taxon>Dikarya</taxon>
        <taxon>Ascomycota</taxon>
        <taxon>Pezizomycotina</taxon>
        <taxon>Sordariomycetes</taxon>
        <taxon>Sordariomycetidae</taxon>
        <taxon>Sordariales</taxon>
        <taxon>Podosporaceae</taxon>
        <taxon>Cladorrhinum</taxon>
    </lineage>
</organism>
<comment type="caution">
    <text evidence="1">The sequence shown here is derived from an EMBL/GenBank/DDBJ whole genome shotgun (WGS) entry which is preliminary data.</text>
</comment>